<dbReference type="NCBIfam" id="NF002223">
    <property type="entry name" value="PRK01117.1"/>
    <property type="match status" value="1"/>
</dbReference>
<feature type="binding site" evidence="8">
    <location>
        <position position="142"/>
    </location>
    <ligand>
        <name>IMP</name>
        <dbReference type="ChEBI" id="CHEBI:58053"/>
        <note>ligand shared between dimeric partners</note>
    </ligand>
</feature>
<evidence type="ECO:0000256" key="4">
    <source>
        <dbReference type="ARBA" id="ARBA00022741"/>
    </source>
</evidence>
<evidence type="ECO:0000256" key="7">
    <source>
        <dbReference type="ARBA" id="ARBA00023134"/>
    </source>
</evidence>
<feature type="binding site" description="in other chain" evidence="8">
    <location>
        <position position="128"/>
    </location>
    <ligand>
        <name>IMP</name>
        <dbReference type="ChEBI" id="CHEBI:58053"/>
        <note>ligand shared between dimeric partners</note>
    </ligand>
</feature>
<feature type="binding site" evidence="8">
    <location>
        <begin position="411"/>
        <end position="413"/>
    </location>
    <ligand>
        <name>GTP</name>
        <dbReference type="ChEBI" id="CHEBI:37565"/>
    </ligand>
</feature>
<feature type="active site" evidence="9">
    <location>
        <position position="139"/>
    </location>
</feature>
<evidence type="ECO:0000256" key="8">
    <source>
        <dbReference type="HAMAP-Rule" id="MF_00011"/>
    </source>
</evidence>
<feature type="binding site" evidence="8">
    <location>
        <position position="40"/>
    </location>
    <ligand>
        <name>Mg(2+)</name>
        <dbReference type="ChEBI" id="CHEBI:18420"/>
    </ligand>
</feature>
<dbReference type="InterPro" id="IPR033128">
    <property type="entry name" value="Adenylosuccin_syn_Lys_AS"/>
</dbReference>
<feature type="binding site" evidence="8">
    <location>
        <begin position="12"/>
        <end position="18"/>
    </location>
    <ligand>
        <name>GTP</name>
        <dbReference type="ChEBI" id="CHEBI:37565"/>
    </ligand>
</feature>
<keyword evidence="3 8" id="KW-0479">Metal-binding</keyword>
<comment type="pathway">
    <text evidence="8 10">Purine metabolism; AMP biosynthesis via de novo pathway; AMP from IMP: step 1/2.</text>
</comment>
<evidence type="ECO:0000256" key="3">
    <source>
        <dbReference type="ARBA" id="ARBA00022723"/>
    </source>
</evidence>
<dbReference type="Gene3D" id="3.90.170.10">
    <property type="entry name" value="Adenylosuccinate Synthetase, subunit A, domain 3"/>
    <property type="match status" value="1"/>
</dbReference>
<dbReference type="Gene3D" id="1.10.300.10">
    <property type="entry name" value="Adenylosuccinate Synthetase, subunit A, domain 2"/>
    <property type="match status" value="1"/>
</dbReference>
<feature type="binding site" description="in other chain" evidence="8">
    <location>
        <position position="238"/>
    </location>
    <ligand>
        <name>IMP</name>
        <dbReference type="ChEBI" id="CHEBI:58053"/>
        <note>ligand shared between dimeric partners</note>
    </ligand>
</feature>
<dbReference type="NCBIfam" id="TIGR00184">
    <property type="entry name" value="purA"/>
    <property type="match status" value="1"/>
</dbReference>
<dbReference type="InterPro" id="IPR042110">
    <property type="entry name" value="Adenylosuccinate_synth_dom2"/>
</dbReference>
<dbReference type="InterPro" id="IPR042109">
    <property type="entry name" value="Adenylosuccinate_synth_dom1"/>
</dbReference>
<feature type="binding site" evidence="8">
    <location>
        <position position="13"/>
    </location>
    <ligand>
        <name>Mg(2+)</name>
        <dbReference type="ChEBI" id="CHEBI:18420"/>
    </ligand>
</feature>
<comment type="subcellular location">
    <subcellularLocation>
        <location evidence="8">Cytoplasm</location>
    </subcellularLocation>
</comment>
<comment type="function">
    <text evidence="8">Plays an important role in the de novo pathway of purine nucleotide biosynthesis. Catalyzes the first committed step in the biosynthesis of AMP from IMP.</text>
</comment>
<dbReference type="RefSeq" id="WP_047106616.1">
    <property type="nucleotide sequence ID" value="NZ_CABMJL010000013.1"/>
</dbReference>
<keyword evidence="4 8" id="KW-0547">Nucleotide-binding</keyword>
<dbReference type="EMBL" id="VBWO01000007">
    <property type="protein sequence ID" value="TLF39040.1"/>
    <property type="molecule type" value="Genomic_DNA"/>
</dbReference>
<keyword evidence="5 8" id="KW-0658">Purine biosynthesis</keyword>
<evidence type="ECO:0000256" key="2">
    <source>
        <dbReference type="ARBA" id="ARBA00022598"/>
    </source>
</evidence>
<reference evidence="11 12" key="1">
    <citation type="submission" date="2019-05" db="EMBL/GenBank/DDBJ databases">
        <title>Genome-based reclassification of Lactobacillus casei as Lactobacillus casei subsp. casei. subsp.nov., description of Lactobacillus casei subsp. zeae subsp. nov., and emended description of Lactobacillus casei.</title>
        <authorList>
            <person name="Huang C.-H."/>
        </authorList>
    </citation>
    <scope>NUCLEOTIDE SEQUENCE [LARGE SCALE GENOMIC DNA]</scope>
    <source>
        <strain evidence="11 12">CRBIP24.44</strain>
    </source>
</reference>
<keyword evidence="2 8" id="KW-0436">Ligase</keyword>
<accession>A0A5R8LPJ6</accession>
<dbReference type="GO" id="GO:0004019">
    <property type="term" value="F:adenylosuccinate synthase activity"/>
    <property type="evidence" value="ECO:0007669"/>
    <property type="project" value="UniProtKB-UniRule"/>
</dbReference>
<keyword evidence="7 8" id="KW-0342">GTP-binding</keyword>
<organism evidence="11 12">
    <name type="scientific">Lacticaseibacillus zeae</name>
    <name type="common">Lactobacillus zeae</name>
    <dbReference type="NCBI Taxonomy" id="57037"/>
    <lineage>
        <taxon>Bacteria</taxon>
        <taxon>Bacillati</taxon>
        <taxon>Bacillota</taxon>
        <taxon>Bacilli</taxon>
        <taxon>Lactobacillales</taxon>
        <taxon>Lactobacillaceae</taxon>
        <taxon>Lacticaseibacillus</taxon>
    </lineage>
</organism>
<feature type="binding site" description="in other chain" evidence="8">
    <location>
        <position position="223"/>
    </location>
    <ligand>
        <name>IMP</name>
        <dbReference type="ChEBI" id="CHEBI:58053"/>
        <note>ligand shared between dimeric partners</note>
    </ligand>
</feature>
<keyword evidence="8" id="KW-0963">Cytoplasm</keyword>
<dbReference type="PROSITE" id="PS01266">
    <property type="entry name" value="ADENYLOSUCCIN_SYN_1"/>
    <property type="match status" value="1"/>
</dbReference>
<comment type="similarity">
    <text evidence="8 10">Belongs to the adenylosuccinate synthetase family.</text>
</comment>
<comment type="cofactor">
    <cofactor evidence="8">
        <name>Mg(2+)</name>
        <dbReference type="ChEBI" id="CHEBI:18420"/>
    </cofactor>
    <text evidence="8">Binds 1 Mg(2+) ion per subunit.</text>
</comment>
<feature type="active site" description="Proton acceptor" evidence="8">
    <location>
        <position position="13"/>
    </location>
</feature>
<dbReference type="PANTHER" id="PTHR11846:SF0">
    <property type="entry name" value="ADENYLOSUCCINATE SYNTHETASE"/>
    <property type="match status" value="1"/>
</dbReference>
<gene>
    <name evidence="8" type="primary">purA</name>
    <name evidence="11" type="ORF">FEI15_08370</name>
</gene>
<dbReference type="InterPro" id="IPR027417">
    <property type="entry name" value="P-loop_NTPase"/>
</dbReference>
<feature type="binding site" evidence="8">
    <location>
        <begin position="40"/>
        <end position="42"/>
    </location>
    <ligand>
        <name>GTP</name>
        <dbReference type="ChEBI" id="CHEBI:37565"/>
    </ligand>
</feature>
<comment type="caution">
    <text evidence="11">The sequence shown here is derived from an EMBL/GenBank/DDBJ whole genome shotgun (WGS) entry which is preliminary data.</text>
</comment>
<proteinExistence type="inferred from homology"/>
<dbReference type="Gene3D" id="3.40.440.10">
    <property type="entry name" value="Adenylosuccinate Synthetase, subunit A, domain 1"/>
    <property type="match status" value="1"/>
</dbReference>
<dbReference type="GO" id="GO:0005525">
    <property type="term" value="F:GTP binding"/>
    <property type="evidence" value="ECO:0007669"/>
    <property type="project" value="UniProtKB-UniRule"/>
</dbReference>
<dbReference type="HAMAP" id="MF_00011">
    <property type="entry name" value="Adenylosucc_synth"/>
    <property type="match status" value="1"/>
</dbReference>
<evidence type="ECO:0000256" key="6">
    <source>
        <dbReference type="ARBA" id="ARBA00022842"/>
    </source>
</evidence>
<evidence type="ECO:0000313" key="11">
    <source>
        <dbReference type="EMBL" id="TLF39040.1"/>
    </source>
</evidence>
<evidence type="ECO:0000256" key="10">
    <source>
        <dbReference type="RuleBase" id="RU000520"/>
    </source>
</evidence>
<name>A0A5R8LPJ6_LACZE</name>
<dbReference type="InterPro" id="IPR018220">
    <property type="entry name" value="Adenylosuccin_syn_GTP-bd"/>
</dbReference>
<dbReference type="CDD" id="cd03108">
    <property type="entry name" value="AdSS"/>
    <property type="match status" value="1"/>
</dbReference>
<evidence type="ECO:0000313" key="12">
    <source>
        <dbReference type="Proteomes" id="UP000309885"/>
    </source>
</evidence>
<sequence>MGTVVIVGTQWGDEGKGKITDFLSQGAKVVSRYQGGDNAGHTIHANGQVYKLRLIPSGVLYPHQLSVIGNGVVVNPKSLVGELARLAEQGVTGENLRISDRAHVILPYHIKLDKLQEAAKGADKIGTTNRGIGPAYMDKAARVGIRMADLLDKEIFEERLKANLKAKNEEFVKVYDSTPMAFDDIFEEYYNYGQQLKQYVCDTSIVLNDAIDKGEHVLFEGAQGIMLDIDQGTYPFVTSSNPAGGVTVGAGVGASKIDRVVGVAKAYTSRVGDGPFPTELLDDTGDFIRNAGHEFGTVTGRPRRIGWFDAVVVRHSRRVAGITDLCLNSIDVLTGLDTVKICVAYERDGERIENYPASLKFLSECKPVYEELPGWKEDITHAKTLADLPENARHYVERITELLGVDLLTFSVGPDRDQTNVIANVWDKVE</sequence>
<dbReference type="InterPro" id="IPR001114">
    <property type="entry name" value="Adenylosuccinate_synthetase"/>
</dbReference>
<feature type="active site" description="Proton donor" evidence="8">
    <location>
        <position position="41"/>
    </location>
</feature>
<feature type="binding site" description="in other chain" evidence="8">
    <location>
        <begin position="13"/>
        <end position="16"/>
    </location>
    <ligand>
        <name>IMP</name>
        <dbReference type="ChEBI" id="CHEBI:58053"/>
        <note>ligand shared between dimeric partners</note>
    </ligand>
</feature>
<dbReference type="Proteomes" id="UP000309885">
    <property type="component" value="Unassembled WGS sequence"/>
</dbReference>
<dbReference type="PROSITE" id="PS00513">
    <property type="entry name" value="ADENYLOSUCCIN_SYN_2"/>
    <property type="match status" value="1"/>
</dbReference>
<comment type="catalytic activity">
    <reaction evidence="8 10">
        <text>IMP + L-aspartate + GTP = N(6)-(1,2-dicarboxyethyl)-AMP + GDP + phosphate + 2 H(+)</text>
        <dbReference type="Rhea" id="RHEA:15753"/>
        <dbReference type="ChEBI" id="CHEBI:15378"/>
        <dbReference type="ChEBI" id="CHEBI:29991"/>
        <dbReference type="ChEBI" id="CHEBI:37565"/>
        <dbReference type="ChEBI" id="CHEBI:43474"/>
        <dbReference type="ChEBI" id="CHEBI:57567"/>
        <dbReference type="ChEBI" id="CHEBI:58053"/>
        <dbReference type="ChEBI" id="CHEBI:58189"/>
        <dbReference type="EC" id="6.3.4.4"/>
    </reaction>
</comment>
<dbReference type="SMART" id="SM00788">
    <property type="entry name" value="Adenylsucc_synt"/>
    <property type="match status" value="1"/>
</dbReference>
<feature type="binding site" description="in other chain" evidence="8">
    <location>
        <position position="301"/>
    </location>
    <ligand>
        <name>IMP</name>
        <dbReference type="ChEBI" id="CHEBI:58053"/>
        <note>ligand shared between dimeric partners</note>
    </ligand>
</feature>
<evidence type="ECO:0000256" key="1">
    <source>
        <dbReference type="ARBA" id="ARBA00011738"/>
    </source>
</evidence>
<dbReference type="SUPFAM" id="SSF52540">
    <property type="entry name" value="P-loop containing nucleoside triphosphate hydrolases"/>
    <property type="match status" value="1"/>
</dbReference>
<dbReference type="GO" id="GO:0005737">
    <property type="term" value="C:cytoplasm"/>
    <property type="evidence" value="ECO:0007669"/>
    <property type="project" value="UniProtKB-SubCell"/>
</dbReference>
<dbReference type="GO" id="GO:0044208">
    <property type="term" value="P:'de novo' AMP biosynthetic process"/>
    <property type="evidence" value="ECO:0007669"/>
    <property type="project" value="UniProtKB-UniRule"/>
</dbReference>
<protein>
    <recommendedName>
        <fullName evidence="8 10">Adenylosuccinate synthetase</fullName>
        <shortName evidence="8">AMPSase</shortName>
        <shortName evidence="8">AdSS</shortName>
        <ecNumber evidence="8 10">6.3.4.4</ecNumber>
    </recommendedName>
    <alternativeName>
        <fullName evidence="8">IMP--aspartate ligase</fullName>
    </alternativeName>
</protein>
<dbReference type="InterPro" id="IPR042111">
    <property type="entry name" value="Adenylosuccinate_synth_dom3"/>
</dbReference>
<dbReference type="UniPathway" id="UPA00075">
    <property type="reaction ID" value="UER00335"/>
</dbReference>
<evidence type="ECO:0000256" key="5">
    <source>
        <dbReference type="ARBA" id="ARBA00022755"/>
    </source>
</evidence>
<dbReference type="FunFam" id="1.10.300.10:FF:000001">
    <property type="entry name" value="Adenylosuccinate synthetase"/>
    <property type="match status" value="1"/>
</dbReference>
<dbReference type="PANTHER" id="PTHR11846">
    <property type="entry name" value="ADENYLOSUCCINATE SYNTHETASE"/>
    <property type="match status" value="1"/>
</dbReference>
<dbReference type="GeneID" id="93267941"/>
<dbReference type="GO" id="GO:0046040">
    <property type="term" value="P:IMP metabolic process"/>
    <property type="evidence" value="ECO:0007669"/>
    <property type="project" value="TreeGrafter"/>
</dbReference>
<dbReference type="GO" id="GO:0000287">
    <property type="term" value="F:magnesium ion binding"/>
    <property type="evidence" value="ECO:0007669"/>
    <property type="project" value="UniProtKB-UniRule"/>
</dbReference>
<keyword evidence="6 8" id="KW-0460">Magnesium</keyword>
<dbReference type="AlphaFoldDB" id="A0A5R8LPJ6"/>
<feature type="binding site" description="in other chain" evidence="8">
    <location>
        <begin position="38"/>
        <end position="41"/>
    </location>
    <ligand>
        <name>IMP</name>
        <dbReference type="ChEBI" id="CHEBI:58053"/>
        <note>ligand shared between dimeric partners</note>
    </ligand>
</feature>
<feature type="binding site" evidence="8">
    <location>
        <begin position="297"/>
        <end position="303"/>
    </location>
    <ligand>
        <name>substrate</name>
    </ligand>
</feature>
<evidence type="ECO:0000256" key="9">
    <source>
        <dbReference type="PROSITE-ProRule" id="PRU10134"/>
    </source>
</evidence>
<dbReference type="EC" id="6.3.4.4" evidence="8 10"/>
<comment type="subunit">
    <text evidence="1 8">Homodimer.</text>
</comment>
<dbReference type="FunFam" id="3.90.170.10:FF:000001">
    <property type="entry name" value="Adenylosuccinate synthetase"/>
    <property type="match status" value="1"/>
</dbReference>
<dbReference type="Pfam" id="PF00709">
    <property type="entry name" value="Adenylsucc_synt"/>
    <property type="match status" value="1"/>
</dbReference>
<feature type="binding site" evidence="8">
    <location>
        <position position="303"/>
    </location>
    <ligand>
        <name>GTP</name>
        <dbReference type="ChEBI" id="CHEBI:37565"/>
    </ligand>
</feature>
<feature type="binding site" evidence="8">
    <location>
        <begin position="329"/>
        <end position="331"/>
    </location>
    <ligand>
        <name>GTP</name>
        <dbReference type="ChEBI" id="CHEBI:37565"/>
    </ligand>
</feature>